<keyword evidence="3 10" id="KW-0540">Nuclease</keyword>
<dbReference type="GO" id="GO:0004521">
    <property type="term" value="F:RNA endonuclease activity"/>
    <property type="evidence" value="ECO:0007669"/>
    <property type="project" value="TreeGrafter"/>
</dbReference>
<keyword evidence="5 10" id="KW-0255">Endonuclease</keyword>
<reference evidence="14" key="1">
    <citation type="journal article" date="2018" name="Nat. Microbiol.">
        <title>Leveraging single-cell genomics to expand the fungal tree of life.</title>
        <authorList>
            <person name="Ahrendt S.R."/>
            <person name="Quandt C.A."/>
            <person name="Ciobanu D."/>
            <person name="Clum A."/>
            <person name="Salamov A."/>
            <person name="Andreopoulos B."/>
            <person name="Cheng J.F."/>
            <person name="Woyke T."/>
            <person name="Pelin A."/>
            <person name="Henrissat B."/>
            <person name="Reynolds N.K."/>
            <person name="Benny G.L."/>
            <person name="Smith M.E."/>
            <person name="James T.Y."/>
            <person name="Grigoriev I.V."/>
        </authorList>
    </citation>
    <scope>NUCLEOTIDE SEQUENCE [LARGE SCALE GENOMIC DNA]</scope>
    <source>
        <strain evidence="14">ATCC 52028</strain>
    </source>
</reference>
<dbReference type="InterPro" id="IPR001604">
    <property type="entry name" value="Endo_G_ENPP1-like_dom"/>
</dbReference>
<feature type="domain" description="ENPP1-3/EXOG-like endonuclease/phosphodiesterase" evidence="11">
    <location>
        <begin position="22"/>
        <end position="247"/>
    </location>
</feature>
<dbReference type="CDD" id="cd00091">
    <property type="entry name" value="NUC"/>
    <property type="match status" value="1"/>
</dbReference>
<dbReference type="AlphaFoldDB" id="A0A4P9WWY3"/>
<keyword evidence="4 9" id="KW-0479">Metal-binding</keyword>
<dbReference type="GO" id="GO:0005743">
    <property type="term" value="C:mitochondrial inner membrane"/>
    <property type="evidence" value="ECO:0007669"/>
    <property type="project" value="TreeGrafter"/>
</dbReference>
<feature type="domain" description="DNA/RNA non-specific endonuclease/pyrophosphatase/phosphodiesterase" evidence="12">
    <location>
        <begin position="21"/>
        <end position="247"/>
    </location>
</feature>
<dbReference type="GO" id="GO:0000014">
    <property type="term" value="F:single-stranded DNA endodeoxyribonuclease activity"/>
    <property type="evidence" value="ECO:0007669"/>
    <property type="project" value="TreeGrafter"/>
</dbReference>
<dbReference type="SMART" id="SM00892">
    <property type="entry name" value="Endonuclease_NS"/>
    <property type="match status" value="1"/>
</dbReference>
<evidence type="ECO:0000256" key="1">
    <source>
        <dbReference type="ARBA" id="ARBA00001946"/>
    </source>
</evidence>
<gene>
    <name evidence="13" type="ORF">CAUPRSCDRAFT_5666</name>
</gene>
<evidence type="ECO:0000256" key="2">
    <source>
        <dbReference type="ARBA" id="ARBA00010052"/>
    </source>
</evidence>
<evidence type="ECO:0000259" key="12">
    <source>
        <dbReference type="SMART" id="SM00892"/>
    </source>
</evidence>
<keyword evidence="6 10" id="KW-0378">Hydrolase</keyword>
<comment type="similarity">
    <text evidence="2 10">Belongs to the DNA/RNA non-specific endonuclease family.</text>
</comment>
<keyword evidence="7" id="KW-0460">Magnesium</keyword>
<dbReference type="EMBL" id="ML009134">
    <property type="protein sequence ID" value="RKO97971.1"/>
    <property type="molecule type" value="Genomic_DNA"/>
</dbReference>
<dbReference type="InterPro" id="IPR040255">
    <property type="entry name" value="Non-specific_endonuclease"/>
</dbReference>
<feature type="binding site" evidence="9">
    <location>
        <position position="118"/>
    </location>
    <ligand>
        <name>Mg(2+)</name>
        <dbReference type="ChEBI" id="CHEBI:18420"/>
        <note>catalytic</note>
    </ligand>
</feature>
<evidence type="ECO:0000256" key="5">
    <source>
        <dbReference type="ARBA" id="ARBA00022759"/>
    </source>
</evidence>
<dbReference type="PROSITE" id="PS01070">
    <property type="entry name" value="NUCLEASE_NON_SPEC"/>
    <property type="match status" value="1"/>
</dbReference>
<organism evidence="13 14">
    <name type="scientific">Caulochytrium protostelioides</name>
    <dbReference type="NCBI Taxonomy" id="1555241"/>
    <lineage>
        <taxon>Eukaryota</taxon>
        <taxon>Fungi</taxon>
        <taxon>Fungi incertae sedis</taxon>
        <taxon>Chytridiomycota</taxon>
        <taxon>Chytridiomycota incertae sedis</taxon>
        <taxon>Chytridiomycetes</taxon>
        <taxon>Caulochytriales</taxon>
        <taxon>Caulochytriaceae</taxon>
        <taxon>Caulochytrium</taxon>
    </lineage>
</organism>
<dbReference type="GO" id="GO:0003676">
    <property type="term" value="F:nucleic acid binding"/>
    <property type="evidence" value="ECO:0007669"/>
    <property type="project" value="InterPro"/>
</dbReference>
<name>A0A4P9WWY3_9FUNG</name>
<dbReference type="GO" id="GO:0005634">
    <property type="term" value="C:nucleus"/>
    <property type="evidence" value="ECO:0007669"/>
    <property type="project" value="TreeGrafter"/>
</dbReference>
<dbReference type="EC" id="3.1.30.-" evidence="10"/>
<evidence type="ECO:0000256" key="10">
    <source>
        <dbReference type="RuleBase" id="RU366055"/>
    </source>
</evidence>
<dbReference type="InterPro" id="IPR018524">
    <property type="entry name" value="DNA/RNA_endonuclease_AS"/>
</dbReference>
<dbReference type="Proteomes" id="UP000268535">
    <property type="component" value="Unassembled WGS sequence"/>
</dbReference>
<evidence type="ECO:0000256" key="4">
    <source>
        <dbReference type="ARBA" id="ARBA00022723"/>
    </source>
</evidence>
<evidence type="ECO:0000256" key="8">
    <source>
        <dbReference type="PIRSR" id="PIRSR640255-1"/>
    </source>
</evidence>
<evidence type="ECO:0000313" key="14">
    <source>
        <dbReference type="Proteomes" id="UP000268535"/>
    </source>
</evidence>
<dbReference type="GO" id="GO:0046872">
    <property type="term" value="F:metal ion binding"/>
    <property type="evidence" value="ECO:0007669"/>
    <property type="project" value="UniProtKB-KW"/>
</dbReference>
<evidence type="ECO:0000256" key="7">
    <source>
        <dbReference type="ARBA" id="ARBA00022842"/>
    </source>
</evidence>
<dbReference type="PANTHER" id="PTHR13966">
    <property type="entry name" value="ENDONUCLEASE RELATED"/>
    <property type="match status" value="1"/>
</dbReference>
<evidence type="ECO:0000259" key="11">
    <source>
        <dbReference type="SMART" id="SM00477"/>
    </source>
</evidence>
<accession>A0A4P9WWY3</accession>
<evidence type="ECO:0000256" key="6">
    <source>
        <dbReference type="ARBA" id="ARBA00022801"/>
    </source>
</evidence>
<dbReference type="PANTHER" id="PTHR13966:SF5">
    <property type="entry name" value="ENDONUCLEASE G, MITOCHONDRIAL"/>
    <property type="match status" value="1"/>
</dbReference>
<protein>
    <recommendedName>
        <fullName evidence="10">Endonuclease</fullName>
        <ecNumber evidence="10">3.1.30.-</ecNumber>
    </recommendedName>
</protein>
<dbReference type="Pfam" id="PF01223">
    <property type="entry name" value="Endonuclease_NS"/>
    <property type="match status" value="1"/>
</dbReference>
<dbReference type="Gene3D" id="3.40.570.10">
    <property type="entry name" value="Extracellular Endonuclease, subunit A"/>
    <property type="match status" value="1"/>
</dbReference>
<dbReference type="InterPro" id="IPR044929">
    <property type="entry name" value="DNA/RNA_non-sp_Endonuclease_sf"/>
</dbReference>
<sequence length="260" mass="29361">MKIDERLYKFGLPQTINDLLPREHHVVLYNRATRVPHWVLERMDLEHMDMADKELKRPPFRDDPAIPALFRADMGAYVKSGYDRGHLAAAANHRASGAATYDETFLMSNVAPQHPYLNRKAWRHFEAYVRDLVGLFDDVCCVTGPLYVPRPDVSQANGAAAAATTDLIGGIIVPTHFYKVVLCVKDDNIFLESFVFPNGPDQTHLHSASKANGKRSNSKTALEQYRCSITDLERAAGTVFFPKLNRRRVLPLCLHVPCQF</sequence>
<evidence type="ECO:0000256" key="3">
    <source>
        <dbReference type="ARBA" id="ARBA00022722"/>
    </source>
</evidence>
<dbReference type="GO" id="GO:0006309">
    <property type="term" value="P:apoptotic DNA fragmentation"/>
    <property type="evidence" value="ECO:0007669"/>
    <property type="project" value="TreeGrafter"/>
</dbReference>
<dbReference type="SUPFAM" id="SSF54060">
    <property type="entry name" value="His-Me finger endonucleases"/>
    <property type="match status" value="1"/>
</dbReference>
<comment type="cofactor">
    <cofactor evidence="1 10">
        <name>Mg(2+)</name>
        <dbReference type="ChEBI" id="CHEBI:18420"/>
    </cofactor>
</comment>
<dbReference type="SMART" id="SM00477">
    <property type="entry name" value="NUC"/>
    <property type="match status" value="1"/>
</dbReference>
<evidence type="ECO:0000313" key="13">
    <source>
        <dbReference type="EMBL" id="RKO97971.1"/>
    </source>
</evidence>
<evidence type="ECO:0000256" key="9">
    <source>
        <dbReference type="PIRSR" id="PIRSR640255-2"/>
    </source>
</evidence>
<feature type="active site" description="Proton acceptor" evidence="8">
    <location>
        <position position="86"/>
    </location>
</feature>
<dbReference type="InterPro" id="IPR020821">
    <property type="entry name" value="ENPP1-3/EXOG-like_nuc-like"/>
</dbReference>
<proteinExistence type="inferred from homology"/>
<dbReference type="InterPro" id="IPR044925">
    <property type="entry name" value="His-Me_finger_sf"/>
</dbReference>